<reference evidence="3" key="1">
    <citation type="submission" date="2022-11" db="UniProtKB">
        <authorList>
            <consortium name="WormBaseParasite"/>
        </authorList>
    </citation>
    <scope>IDENTIFICATION</scope>
</reference>
<proteinExistence type="predicted"/>
<accession>A0A914LER4</accession>
<evidence type="ECO:0000313" key="2">
    <source>
        <dbReference type="Proteomes" id="UP000887563"/>
    </source>
</evidence>
<dbReference type="WBParaSite" id="Minc3s00447g12472">
    <property type="protein sequence ID" value="Minc3s00447g12472"/>
    <property type="gene ID" value="Minc3s00447g12472"/>
</dbReference>
<dbReference type="Proteomes" id="UP000887563">
    <property type="component" value="Unplaced"/>
</dbReference>
<keyword evidence="2" id="KW-1185">Reference proteome</keyword>
<keyword evidence="1" id="KW-0472">Membrane</keyword>
<name>A0A914LER4_MELIC</name>
<feature type="transmembrane region" description="Helical" evidence="1">
    <location>
        <begin position="72"/>
        <end position="94"/>
    </location>
</feature>
<dbReference type="AlphaFoldDB" id="A0A914LER4"/>
<evidence type="ECO:0000313" key="3">
    <source>
        <dbReference type="WBParaSite" id="Minc3s00447g12472"/>
    </source>
</evidence>
<keyword evidence="1" id="KW-0812">Transmembrane</keyword>
<sequence length="126" mass="14835">MEEVNKNRKNERRVVECFDTSHNSCPSKQQTKNNLSINSSHLHQRRPQLLPTFDGILQQLFSLYTRHLLVDFYPLFSLFPILLTIFLGFGFIWIEKLTILDAKLLYTPKSALSWKEEEIFSKATIF</sequence>
<organism evidence="2 3">
    <name type="scientific">Meloidogyne incognita</name>
    <name type="common">Southern root-knot nematode worm</name>
    <name type="synonym">Oxyuris incognita</name>
    <dbReference type="NCBI Taxonomy" id="6306"/>
    <lineage>
        <taxon>Eukaryota</taxon>
        <taxon>Metazoa</taxon>
        <taxon>Ecdysozoa</taxon>
        <taxon>Nematoda</taxon>
        <taxon>Chromadorea</taxon>
        <taxon>Rhabditida</taxon>
        <taxon>Tylenchina</taxon>
        <taxon>Tylenchomorpha</taxon>
        <taxon>Tylenchoidea</taxon>
        <taxon>Meloidogynidae</taxon>
        <taxon>Meloidogyninae</taxon>
        <taxon>Meloidogyne</taxon>
        <taxon>Meloidogyne incognita group</taxon>
    </lineage>
</organism>
<protein>
    <submittedName>
        <fullName evidence="3">Transmembrane protein</fullName>
    </submittedName>
</protein>
<keyword evidence="1" id="KW-1133">Transmembrane helix</keyword>
<evidence type="ECO:0000256" key="1">
    <source>
        <dbReference type="SAM" id="Phobius"/>
    </source>
</evidence>